<comment type="caution">
    <text evidence="2">The sequence shown here is derived from an EMBL/GenBank/DDBJ whole genome shotgun (WGS) entry which is preliminary data.</text>
</comment>
<gene>
    <name evidence="2" type="ORF">LITE_LOCUS40483</name>
</gene>
<reference evidence="2" key="1">
    <citation type="submission" date="2022-08" db="EMBL/GenBank/DDBJ databases">
        <authorList>
            <person name="Gutierrez-Valencia J."/>
        </authorList>
    </citation>
    <scope>NUCLEOTIDE SEQUENCE</scope>
</reference>
<keyword evidence="3" id="KW-1185">Reference proteome</keyword>
<dbReference type="AlphaFoldDB" id="A0AAV0PY12"/>
<organism evidence="2 3">
    <name type="scientific">Linum tenue</name>
    <dbReference type="NCBI Taxonomy" id="586396"/>
    <lineage>
        <taxon>Eukaryota</taxon>
        <taxon>Viridiplantae</taxon>
        <taxon>Streptophyta</taxon>
        <taxon>Embryophyta</taxon>
        <taxon>Tracheophyta</taxon>
        <taxon>Spermatophyta</taxon>
        <taxon>Magnoliopsida</taxon>
        <taxon>eudicotyledons</taxon>
        <taxon>Gunneridae</taxon>
        <taxon>Pentapetalae</taxon>
        <taxon>rosids</taxon>
        <taxon>fabids</taxon>
        <taxon>Malpighiales</taxon>
        <taxon>Linaceae</taxon>
        <taxon>Linum</taxon>
    </lineage>
</organism>
<name>A0AAV0PY12_9ROSI</name>
<dbReference type="Proteomes" id="UP001154282">
    <property type="component" value="Unassembled WGS sequence"/>
</dbReference>
<evidence type="ECO:0000313" key="3">
    <source>
        <dbReference type="Proteomes" id="UP001154282"/>
    </source>
</evidence>
<feature type="non-terminal residue" evidence="2">
    <location>
        <position position="186"/>
    </location>
</feature>
<accession>A0AAV0PY12</accession>
<dbReference type="EMBL" id="CAMGYJ010000009">
    <property type="protein sequence ID" value="CAI0475669.1"/>
    <property type="molecule type" value="Genomic_DNA"/>
</dbReference>
<feature type="region of interest" description="Disordered" evidence="1">
    <location>
        <begin position="1"/>
        <end position="24"/>
    </location>
</feature>
<protein>
    <submittedName>
        <fullName evidence="2">Uncharacterized protein</fullName>
    </submittedName>
</protein>
<evidence type="ECO:0000256" key="1">
    <source>
        <dbReference type="SAM" id="MobiDB-lite"/>
    </source>
</evidence>
<proteinExistence type="predicted"/>
<evidence type="ECO:0000313" key="2">
    <source>
        <dbReference type="EMBL" id="CAI0475669.1"/>
    </source>
</evidence>
<sequence>MTTAGSKAVHDSGGNGGARRWRQRRCTTLAATAMDVGDGDDRRRRLEVNQPLQQPSPGILLPLLPREEDLLHHHATVVVQALVYDASGVVFLHGVDLSHRDGVASPPTLESDALVAGTQGSAVGVVEVPTVKLPAQDTHAHHRVNLFKPGEIGPEELLFAKFSLTKFCKPNRKSGSRQRRSSLANR</sequence>